<dbReference type="InterPro" id="IPR050061">
    <property type="entry name" value="MurCDEF_pg_biosynth"/>
</dbReference>
<evidence type="ECO:0000313" key="19">
    <source>
        <dbReference type="Proteomes" id="UP000811545"/>
    </source>
</evidence>
<evidence type="ECO:0000256" key="14">
    <source>
        <dbReference type="NCBIfam" id="TIGR01082"/>
    </source>
</evidence>
<evidence type="ECO:0000256" key="12">
    <source>
        <dbReference type="ARBA" id="ARBA00023316"/>
    </source>
</evidence>
<dbReference type="EMBL" id="QLTW01000117">
    <property type="protein sequence ID" value="MBT9145567.1"/>
    <property type="molecule type" value="Genomic_DNA"/>
</dbReference>
<keyword evidence="12" id="KW-0961">Cell wall biogenesis/degradation</keyword>
<evidence type="ECO:0000256" key="3">
    <source>
        <dbReference type="ARBA" id="ARBA00012211"/>
    </source>
</evidence>
<evidence type="ECO:0000259" key="15">
    <source>
        <dbReference type="Pfam" id="PF01225"/>
    </source>
</evidence>
<keyword evidence="4" id="KW-0963">Cytoplasm</keyword>
<evidence type="ECO:0000256" key="11">
    <source>
        <dbReference type="ARBA" id="ARBA00023306"/>
    </source>
</evidence>
<evidence type="ECO:0000259" key="16">
    <source>
        <dbReference type="Pfam" id="PF02875"/>
    </source>
</evidence>
<comment type="subcellular location">
    <subcellularLocation>
        <location evidence="1">Cytoplasm</location>
    </subcellularLocation>
</comment>
<dbReference type="Proteomes" id="UP000811545">
    <property type="component" value="Unassembled WGS sequence"/>
</dbReference>
<evidence type="ECO:0000256" key="7">
    <source>
        <dbReference type="ARBA" id="ARBA00022741"/>
    </source>
</evidence>
<dbReference type="Pfam" id="PF01225">
    <property type="entry name" value="Mur_ligase"/>
    <property type="match status" value="1"/>
</dbReference>
<evidence type="ECO:0000256" key="4">
    <source>
        <dbReference type="ARBA" id="ARBA00022490"/>
    </source>
</evidence>
<dbReference type="Pfam" id="PF02875">
    <property type="entry name" value="Mur_ligase_C"/>
    <property type="match status" value="1"/>
</dbReference>
<gene>
    <name evidence="18" type="primary">murC</name>
    <name evidence="18" type="ORF">DDT42_01440</name>
</gene>
<dbReference type="GO" id="GO:0051301">
    <property type="term" value="P:cell division"/>
    <property type="evidence" value="ECO:0007669"/>
    <property type="project" value="UniProtKB-KW"/>
</dbReference>
<dbReference type="SUPFAM" id="SSF53244">
    <property type="entry name" value="MurD-like peptide ligases, peptide-binding domain"/>
    <property type="match status" value="1"/>
</dbReference>
<dbReference type="Gene3D" id="3.90.190.20">
    <property type="entry name" value="Mur ligase, C-terminal domain"/>
    <property type="match status" value="1"/>
</dbReference>
<feature type="domain" description="Mur ligase C-terminal" evidence="16">
    <location>
        <begin position="328"/>
        <end position="452"/>
    </location>
</feature>
<dbReference type="InterPro" id="IPR013221">
    <property type="entry name" value="Mur_ligase_cen"/>
</dbReference>
<evidence type="ECO:0000256" key="6">
    <source>
        <dbReference type="ARBA" id="ARBA00022618"/>
    </source>
</evidence>
<dbReference type="InterPro" id="IPR004101">
    <property type="entry name" value="Mur_ligase_C"/>
</dbReference>
<evidence type="ECO:0000313" key="18">
    <source>
        <dbReference type="EMBL" id="MBT9145567.1"/>
    </source>
</evidence>
<dbReference type="GO" id="GO:0005737">
    <property type="term" value="C:cytoplasm"/>
    <property type="evidence" value="ECO:0007669"/>
    <property type="project" value="UniProtKB-SubCell"/>
</dbReference>
<keyword evidence="7" id="KW-0547">Nucleotide-binding</keyword>
<evidence type="ECO:0000256" key="2">
    <source>
        <dbReference type="ARBA" id="ARBA00004752"/>
    </source>
</evidence>
<dbReference type="Gene3D" id="3.40.1190.10">
    <property type="entry name" value="Mur-like, catalytic domain"/>
    <property type="match status" value="1"/>
</dbReference>
<dbReference type="Pfam" id="PF08245">
    <property type="entry name" value="Mur_ligase_M"/>
    <property type="match status" value="1"/>
</dbReference>
<dbReference type="EC" id="6.3.2.8" evidence="3 14"/>
<dbReference type="InterPro" id="IPR036565">
    <property type="entry name" value="Mur-like_cat_sf"/>
</dbReference>
<evidence type="ECO:0000259" key="17">
    <source>
        <dbReference type="Pfam" id="PF08245"/>
    </source>
</evidence>
<dbReference type="SUPFAM" id="SSF51984">
    <property type="entry name" value="MurCD N-terminal domain"/>
    <property type="match status" value="1"/>
</dbReference>
<evidence type="ECO:0000256" key="5">
    <source>
        <dbReference type="ARBA" id="ARBA00022598"/>
    </source>
</evidence>
<accession>A0A9E2BIN5</accession>
<sequence length="465" mass="52198">MLKKSNIFKDVKKVHLIGIKGRGMVSLANLLCDLGLEITGSDTSETYLTDKLLSKLPVRVFEGFNQENITADTDLIVSSVVYYDYLNHLPLLNNPEVNQALKNQLNLYAYPQFLGKLFQESYGIAISGTHGKTSTTALTGLIFEKGGLDPTTICGGEVVKWEAPSRVGKSEFFILEADEYRESFLNYKPEVLVVGSLSYDHPDYFNSFNDYLSAYIKLIEQVKPGGIIFVLGDNPNSLKTVESFDKNKIITYGVSTGMDLTIPERDIFNGFQQFTVQYYGKYVGKFSFPLPGIGYLQNALVSIGIALEKGVHLKAIQSSLKEYLGTRRRFEIKKRTPYVVIDDYAGLPREIETTLKGTREFYPKNTIWAVFQPHTYSRTEALLKDLAESLNYADKVVVLDIYAPPREKEGKVHSLDLIKMLGKKGIYQKTNSEAIDYLQNEVKDNDVIITMGIGEVWPVADALSL</sequence>
<protein>
    <recommendedName>
        <fullName evidence="3 14">UDP-N-acetylmuramate--L-alanine ligase</fullName>
        <ecNumber evidence="3 14">6.3.2.8</ecNumber>
    </recommendedName>
</protein>
<dbReference type="InterPro" id="IPR005758">
    <property type="entry name" value="UDP-N-AcMur_Ala_ligase_MurC"/>
</dbReference>
<keyword evidence="8" id="KW-0067">ATP-binding</keyword>
<keyword evidence="10" id="KW-0573">Peptidoglycan synthesis</keyword>
<dbReference type="GO" id="GO:0009252">
    <property type="term" value="P:peptidoglycan biosynthetic process"/>
    <property type="evidence" value="ECO:0007669"/>
    <property type="project" value="UniProtKB-UniRule"/>
</dbReference>
<comment type="pathway">
    <text evidence="2">Cell wall biogenesis; peptidoglycan biosynthesis.</text>
</comment>
<dbReference type="Gene3D" id="3.40.50.720">
    <property type="entry name" value="NAD(P)-binding Rossmann-like Domain"/>
    <property type="match status" value="1"/>
</dbReference>
<feature type="domain" description="Mur ligase N-terminal catalytic" evidence="15">
    <location>
        <begin position="13"/>
        <end position="122"/>
    </location>
</feature>
<dbReference type="SUPFAM" id="SSF53623">
    <property type="entry name" value="MurD-like peptide ligases, catalytic domain"/>
    <property type="match status" value="1"/>
</dbReference>
<keyword evidence="5 18" id="KW-0436">Ligase</keyword>
<comment type="caution">
    <text evidence="18">The sequence shown here is derived from an EMBL/GenBank/DDBJ whole genome shotgun (WGS) entry which is preliminary data.</text>
</comment>
<dbReference type="AlphaFoldDB" id="A0A9E2BIN5"/>
<feature type="domain" description="Mur ligase central" evidence="17">
    <location>
        <begin position="126"/>
        <end position="306"/>
    </location>
</feature>
<name>A0A9E2BIN5_PSYF1</name>
<evidence type="ECO:0000256" key="10">
    <source>
        <dbReference type="ARBA" id="ARBA00022984"/>
    </source>
</evidence>
<comment type="catalytic activity">
    <reaction evidence="13">
        <text>UDP-N-acetyl-alpha-D-muramate + L-alanine + ATP = UDP-N-acetyl-alpha-D-muramoyl-L-alanine + ADP + phosphate + H(+)</text>
        <dbReference type="Rhea" id="RHEA:23372"/>
        <dbReference type="ChEBI" id="CHEBI:15378"/>
        <dbReference type="ChEBI" id="CHEBI:30616"/>
        <dbReference type="ChEBI" id="CHEBI:43474"/>
        <dbReference type="ChEBI" id="CHEBI:57972"/>
        <dbReference type="ChEBI" id="CHEBI:70757"/>
        <dbReference type="ChEBI" id="CHEBI:83898"/>
        <dbReference type="ChEBI" id="CHEBI:456216"/>
        <dbReference type="EC" id="6.3.2.8"/>
    </reaction>
</comment>
<keyword evidence="11" id="KW-0131">Cell cycle</keyword>
<organism evidence="18 19">
    <name type="scientific">Psychracetigena formicireducens</name>
    <dbReference type="NCBI Taxonomy" id="2986056"/>
    <lineage>
        <taxon>Bacteria</taxon>
        <taxon>Bacillati</taxon>
        <taxon>Candidatus Lithacetigenota</taxon>
        <taxon>Candidatus Psychracetigena</taxon>
    </lineage>
</organism>
<dbReference type="PANTHER" id="PTHR43445">
    <property type="entry name" value="UDP-N-ACETYLMURAMATE--L-ALANINE LIGASE-RELATED"/>
    <property type="match status" value="1"/>
</dbReference>
<keyword evidence="9" id="KW-0133">Cell shape</keyword>
<keyword evidence="6" id="KW-0132">Cell division</keyword>
<evidence type="ECO:0000256" key="9">
    <source>
        <dbReference type="ARBA" id="ARBA00022960"/>
    </source>
</evidence>
<dbReference type="GO" id="GO:0008360">
    <property type="term" value="P:regulation of cell shape"/>
    <property type="evidence" value="ECO:0007669"/>
    <property type="project" value="UniProtKB-KW"/>
</dbReference>
<dbReference type="InterPro" id="IPR000713">
    <property type="entry name" value="Mur_ligase_N"/>
</dbReference>
<dbReference type="PANTHER" id="PTHR43445:SF3">
    <property type="entry name" value="UDP-N-ACETYLMURAMATE--L-ALANINE LIGASE"/>
    <property type="match status" value="1"/>
</dbReference>
<dbReference type="NCBIfam" id="TIGR01082">
    <property type="entry name" value="murC"/>
    <property type="match status" value="1"/>
</dbReference>
<proteinExistence type="predicted"/>
<evidence type="ECO:0000256" key="13">
    <source>
        <dbReference type="ARBA" id="ARBA00047833"/>
    </source>
</evidence>
<evidence type="ECO:0000256" key="1">
    <source>
        <dbReference type="ARBA" id="ARBA00004496"/>
    </source>
</evidence>
<dbReference type="GO" id="GO:0005524">
    <property type="term" value="F:ATP binding"/>
    <property type="evidence" value="ECO:0007669"/>
    <property type="project" value="UniProtKB-KW"/>
</dbReference>
<dbReference type="GO" id="GO:0008763">
    <property type="term" value="F:UDP-N-acetylmuramate-L-alanine ligase activity"/>
    <property type="evidence" value="ECO:0007669"/>
    <property type="project" value="UniProtKB-UniRule"/>
</dbReference>
<reference evidence="18 19" key="1">
    <citation type="journal article" date="2021" name="bioRxiv">
        <title>Unique metabolic strategies in Hadean analogues reveal hints for primordial physiology.</title>
        <authorList>
            <person name="Nobu M.K."/>
            <person name="Nakai R."/>
            <person name="Tamazawa S."/>
            <person name="Mori H."/>
            <person name="Toyoda A."/>
            <person name="Ijiri A."/>
            <person name="Suzuki S."/>
            <person name="Kurokawa K."/>
            <person name="Kamagata Y."/>
            <person name="Tamaki H."/>
        </authorList>
    </citation>
    <scope>NUCLEOTIDE SEQUENCE [LARGE SCALE GENOMIC DNA]</scope>
    <source>
        <strain evidence="18">BS525</strain>
    </source>
</reference>
<dbReference type="GO" id="GO:0071555">
    <property type="term" value="P:cell wall organization"/>
    <property type="evidence" value="ECO:0007669"/>
    <property type="project" value="UniProtKB-KW"/>
</dbReference>
<dbReference type="InterPro" id="IPR036615">
    <property type="entry name" value="Mur_ligase_C_dom_sf"/>
</dbReference>
<evidence type="ECO:0000256" key="8">
    <source>
        <dbReference type="ARBA" id="ARBA00022840"/>
    </source>
</evidence>